<organism evidence="1 2">
    <name type="scientific">Panagrolaimus sp. JU765</name>
    <dbReference type="NCBI Taxonomy" id="591449"/>
    <lineage>
        <taxon>Eukaryota</taxon>
        <taxon>Metazoa</taxon>
        <taxon>Ecdysozoa</taxon>
        <taxon>Nematoda</taxon>
        <taxon>Chromadorea</taxon>
        <taxon>Rhabditida</taxon>
        <taxon>Tylenchina</taxon>
        <taxon>Panagrolaimomorpha</taxon>
        <taxon>Panagrolaimoidea</taxon>
        <taxon>Panagrolaimidae</taxon>
        <taxon>Panagrolaimus</taxon>
    </lineage>
</organism>
<sequence>MTEEMLMEEIPSCSNGSSFTEAQVVFRVYLMPVTYCFGICGNLCNIYVFLHKQMISQLINFFLLSIAICDLCVLVSSFFVFSLPLMAEYFEDEQLMMISPKLLVNLYPFALTAHTGSVYLTILVSVHRYLGVCHPFLIRRISSKAMVKSAIFSAVVFSVIFNLPRFFEITVIDCFSEIFNKNLAMVIPTELFNEQIYTILYRNAFYTVVMFFFPFATLTWVNYKIISTLKASNQIRRRMTHRESGQTDGVKSTNLIHIKDNAVVKEKDAKPRASVGNSSCTKMSLLTRRISKQDMNEKKENGITIMLVAMVTGFLLFNMLAFFNNILELAGEFSASYTFLIELSTLLVNLNGATTIVIYLFFGTKYRNVFLKRVSSIFRSFGCGCLSAAISASKLNANEPTFFYASSQAELLERRRRASSKMLYQQSFGSN</sequence>
<evidence type="ECO:0000313" key="1">
    <source>
        <dbReference type="Proteomes" id="UP000887576"/>
    </source>
</evidence>
<reference evidence="2" key="1">
    <citation type="submission" date="2022-11" db="UniProtKB">
        <authorList>
            <consortium name="WormBaseParasite"/>
        </authorList>
    </citation>
    <scope>IDENTIFICATION</scope>
</reference>
<accession>A0AC34R2Y0</accession>
<evidence type="ECO:0000313" key="2">
    <source>
        <dbReference type="WBParaSite" id="JU765_v2.g2942.t1"/>
    </source>
</evidence>
<dbReference type="Proteomes" id="UP000887576">
    <property type="component" value="Unplaced"/>
</dbReference>
<dbReference type="WBParaSite" id="JU765_v2.g2942.t1">
    <property type="protein sequence ID" value="JU765_v2.g2942.t1"/>
    <property type="gene ID" value="JU765_v2.g2942"/>
</dbReference>
<proteinExistence type="predicted"/>
<protein>
    <submittedName>
        <fullName evidence="2">G-protein coupled receptors family 1 profile domain-containing protein</fullName>
    </submittedName>
</protein>
<name>A0AC34R2Y0_9BILA</name>